<name>A0AAE4ME23_9EURY</name>
<organism evidence="1 2">
    <name type="scientific">Methanorbis furvi</name>
    <dbReference type="NCBI Taxonomy" id="3028299"/>
    <lineage>
        <taxon>Archaea</taxon>
        <taxon>Methanobacteriati</taxon>
        <taxon>Methanobacteriota</taxon>
        <taxon>Stenosarchaea group</taxon>
        <taxon>Methanomicrobia</taxon>
        <taxon>Methanomicrobiales</taxon>
        <taxon>Methanocorpusculaceae</taxon>
        <taxon>Methanorbis</taxon>
    </lineage>
</organism>
<gene>
    <name evidence="1" type="ORF">McpAg1_18370</name>
</gene>
<dbReference type="Proteomes" id="UP001273136">
    <property type="component" value="Unassembled WGS sequence"/>
</dbReference>
<protein>
    <submittedName>
        <fullName evidence="1">Uncharacterized protein</fullName>
    </submittedName>
</protein>
<evidence type="ECO:0000313" key="2">
    <source>
        <dbReference type="Proteomes" id="UP001273136"/>
    </source>
</evidence>
<evidence type="ECO:0000313" key="1">
    <source>
        <dbReference type="EMBL" id="MDV0442584.1"/>
    </source>
</evidence>
<keyword evidence="2" id="KW-1185">Reference proteome</keyword>
<dbReference type="AlphaFoldDB" id="A0AAE4ME23"/>
<dbReference type="EMBL" id="JAWDKA010000013">
    <property type="protein sequence ID" value="MDV0442584.1"/>
    <property type="molecule type" value="Genomic_DNA"/>
</dbReference>
<reference evidence="1" key="1">
    <citation type="submission" date="2023-06" db="EMBL/GenBank/DDBJ databases">
        <title>Genome sequence of Methancorpusculaceae sp. Ag1.</title>
        <authorList>
            <person name="Protasov E."/>
            <person name="Platt K."/>
            <person name="Poehlein A."/>
            <person name="Daniel R."/>
            <person name="Brune A."/>
        </authorList>
    </citation>
    <scope>NUCLEOTIDE SEQUENCE</scope>
    <source>
        <strain evidence="1">Ag1</strain>
    </source>
</reference>
<proteinExistence type="predicted"/>
<sequence>MHRLDQMIEVVCQTLADKKMRRRFKKDGVVKTAYAMQVGSENVNVIVSIEKDTGYDELTVKDLKKMSADYFYIEKDVESGVTTLHFEVKE</sequence>
<accession>A0AAE4ME23</accession>
<comment type="caution">
    <text evidence="1">The sequence shown here is derived from an EMBL/GenBank/DDBJ whole genome shotgun (WGS) entry which is preliminary data.</text>
</comment>